<dbReference type="InterPro" id="IPR050176">
    <property type="entry name" value="LTTR"/>
</dbReference>
<sequence length="320" mass="34761">MGRFSSEQLHTFAAVVSEGTLEAAARRLHVTASAVSQRLKALEDGAGQVLLRRSNPVEATPAGEVVLRLARQMAQLEEDAGRELGLAVGGSGHHALPIAVNADSLAVWFLRALARMPAGLDVAFDLRRDDEQHSAGLLRSGDVMAAVTATPEAVQGCRVEALGIMRYRAVAAPDFLERWLPGFGDGGLPDPFLLNAAPGVDFDRKDTYQDAFLGSLFKKSRSRAERPARGPRHYVPASQDFFDAVRLGLGWALVPEIQSRPELDAGRLVQLAPDRPFDVPLYWQRWRTSSSLLDTVSEVVRATAAEYLFGPETVAKARRG</sequence>
<gene>
    <name evidence="6" type="ORF">SAMN05216555_10167</name>
</gene>
<dbReference type="NCBIfam" id="TIGR03298">
    <property type="entry name" value="argP"/>
    <property type="match status" value="1"/>
</dbReference>
<keyword evidence="3" id="KW-0238">DNA-binding</keyword>
<dbReference type="EMBL" id="FNEI01000001">
    <property type="protein sequence ID" value="SDI11522.1"/>
    <property type="molecule type" value="Genomic_DNA"/>
</dbReference>
<evidence type="ECO:0000313" key="7">
    <source>
        <dbReference type="Proteomes" id="UP000182130"/>
    </source>
</evidence>
<comment type="similarity">
    <text evidence="1">Belongs to the LysR transcriptional regulatory family.</text>
</comment>
<dbReference type="PANTHER" id="PTHR30579">
    <property type="entry name" value="TRANSCRIPTIONAL REGULATOR"/>
    <property type="match status" value="1"/>
</dbReference>
<dbReference type="SUPFAM" id="SSF53850">
    <property type="entry name" value="Periplasmic binding protein-like II"/>
    <property type="match status" value="1"/>
</dbReference>
<dbReference type="GO" id="GO:0003700">
    <property type="term" value="F:DNA-binding transcription factor activity"/>
    <property type="evidence" value="ECO:0007669"/>
    <property type="project" value="InterPro"/>
</dbReference>
<organism evidence="6 7">
    <name type="scientific">Arthrobacter cupressi</name>
    <dbReference type="NCBI Taxonomy" id="1045773"/>
    <lineage>
        <taxon>Bacteria</taxon>
        <taxon>Bacillati</taxon>
        <taxon>Actinomycetota</taxon>
        <taxon>Actinomycetes</taxon>
        <taxon>Micrococcales</taxon>
        <taxon>Micrococcaceae</taxon>
        <taxon>Arthrobacter</taxon>
    </lineage>
</organism>
<dbReference type="SUPFAM" id="SSF46785">
    <property type="entry name" value="Winged helix' DNA-binding domain"/>
    <property type="match status" value="1"/>
</dbReference>
<dbReference type="Gene3D" id="1.10.10.10">
    <property type="entry name" value="Winged helix-like DNA-binding domain superfamily/Winged helix DNA-binding domain"/>
    <property type="match status" value="1"/>
</dbReference>
<evidence type="ECO:0000256" key="3">
    <source>
        <dbReference type="ARBA" id="ARBA00023125"/>
    </source>
</evidence>
<evidence type="ECO:0000256" key="1">
    <source>
        <dbReference type="ARBA" id="ARBA00009437"/>
    </source>
</evidence>
<dbReference type="Proteomes" id="UP000182130">
    <property type="component" value="Unassembled WGS sequence"/>
</dbReference>
<evidence type="ECO:0000313" key="6">
    <source>
        <dbReference type="EMBL" id="SDI11522.1"/>
    </source>
</evidence>
<protein>
    <submittedName>
        <fullName evidence="6">LysR family transcriptional regulator, chromosome initiation inhibitor</fullName>
    </submittedName>
</protein>
<dbReference type="PANTHER" id="PTHR30579:SF2">
    <property type="entry name" value="HTH-TYPE TRANSCRIPTIONAL REGULATOR ARGP"/>
    <property type="match status" value="1"/>
</dbReference>
<dbReference type="RefSeq" id="WP_074586010.1">
    <property type="nucleotide sequence ID" value="NZ_FNEI01000001.1"/>
</dbReference>
<evidence type="ECO:0000256" key="5">
    <source>
        <dbReference type="ARBA" id="ARBA00023163"/>
    </source>
</evidence>
<dbReference type="NCBIfam" id="NF002964">
    <property type="entry name" value="PRK03635.1"/>
    <property type="match status" value="1"/>
</dbReference>
<dbReference type="InterPro" id="IPR036388">
    <property type="entry name" value="WH-like_DNA-bd_sf"/>
</dbReference>
<keyword evidence="2" id="KW-0805">Transcription regulation</keyword>
<evidence type="ECO:0000256" key="4">
    <source>
        <dbReference type="ARBA" id="ARBA00023159"/>
    </source>
</evidence>
<dbReference type="InterPro" id="IPR017685">
    <property type="entry name" value="ArgP"/>
</dbReference>
<reference evidence="7" key="1">
    <citation type="submission" date="2016-10" db="EMBL/GenBank/DDBJ databases">
        <authorList>
            <person name="Varghese N."/>
            <person name="Submissions S."/>
        </authorList>
    </citation>
    <scope>NUCLEOTIDE SEQUENCE [LARGE SCALE GENOMIC DNA]</scope>
    <source>
        <strain evidence="7">CGMCC 1.10783</strain>
    </source>
</reference>
<dbReference type="OrthoDB" id="3252676at2"/>
<dbReference type="STRING" id="1045773.SAMN05216555_10167"/>
<accession>A0A1G8HY83</accession>
<dbReference type="Pfam" id="PF00126">
    <property type="entry name" value="HTH_1"/>
    <property type="match status" value="1"/>
</dbReference>
<dbReference type="InterPro" id="IPR005119">
    <property type="entry name" value="LysR_subst-bd"/>
</dbReference>
<keyword evidence="4" id="KW-0010">Activator</keyword>
<dbReference type="InterPro" id="IPR036390">
    <property type="entry name" value="WH_DNA-bd_sf"/>
</dbReference>
<evidence type="ECO:0000256" key="2">
    <source>
        <dbReference type="ARBA" id="ARBA00023015"/>
    </source>
</evidence>
<dbReference type="Pfam" id="PF03466">
    <property type="entry name" value="LysR_substrate"/>
    <property type="match status" value="1"/>
</dbReference>
<keyword evidence="5" id="KW-0804">Transcription</keyword>
<dbReference type="PROSITE" id="PS50931">
    <property type="entry name" value="HTH_LYSR"/>
    <property type="match status" value="1"/>
</dbReference>
<name>A0A1G8HY83_9MICC</name>
<dbReference type="AlphaFoldDB" id="A0A1G8HY83"/>
<dbReference type="GO" id="GO:0003677">
    <property type="term" value="F:DNA binding"/>
    <property type="evidence" value="ECO:0007669"/>
    <property type="project" value="UniProtKB-KW"/>
</dbReference>
<dbReference type="InterPro" id="IPR000847">
    <property type="entry name" value="LysR_HTH_N"/>
</dbReference>
<keyword evidence="7" id="KW-1185">Reference proteome</keyword>
<dbReference type="NCBIfam" id="NF009888">
    <property type="entry name" value="PRK13348.1"/>
    <property type="match status" value="1"/>
</dbReference>
<dbReference type="Gene3D" id="3.40.190.290">
    <property type="match status" value="1"/>
</dbReference>
<proteinExistence type="inferred from homology"/>